<dbReference type="PANTHER" id="PTHR45750:SF3">
    <property type="entry name" value="HISTONE ACETYLTRANSFERASE"/>
    <property type="match status" value="1"/>
</dbReference>
<dbReference type="GO" id="GO:0045944">
    <property type="term" value="P:positive regulation of transcription by RNA polymerase II"/>
    <property type="evidence" value="ECO:0007669"/>
    <property type="project" value="TreeGrafter"/>
</dbReference>
<dbReference type="EnsemblMetazoa" id="XM_029490486.1">
    <property type="protein sequence ID" value="XP_029346346.1"/>
    <property type="gene ID" value="LOC100575909"/>
</dbReference>
<dbReference type="SUPFAM" id="SSF55729">
    <property type="entry name" value="Acyl-CoA N-acyltransferases (Nat)"/>
    <property type="match status" value="1"/>
</dbReference>
<dbReference type="GeneID" id="100575909"/>
<reference evidence="3" key="1">
    <citation type="submission" date="2010-06" db="EMBL/GenBank/DDBJ databases">
        <authorList>
            <person name="Jiang H."/>
            <person name="Abraham K."/>
            <person name="Ali S."/>
            <person name="Alsbrooks S.L."/>
            <person name="Anim B.N."/>
            <person name="Anosike U.S."/>
            <person name="Attaway T."/>
            <person name="Bandaranaike D.P."/>
            <person name="Battles P.K."/>
            <person name="Bell S.N."/>
            <person name="Bell A.V."/>
            <person name="Beltran B."/>
            <person name="Bickham C."/>
            <person name="Bustamante Y."/>
            <person name="Caleb T."/>
            <person name="Canada A."/>
            <person name="Cardenas V."/>
            <person name="Carter K."/>
            <person name="Chacko J."/>
            <person name="Chandrabose M.N."/>
            <person name="Chavez D."/>
            <person name="Chavez A."/>
            <person name="Chen L."/>
            <person name="Chu H.-S."/>
            <person name="Claassen K.J."/>
            <person name="Cockrell R."/>
            <person name="Collins M."/>
            <person name="Cooper J.A."/>
            <person name="Cree A."/>
            <person name="Curry S.M."/>
            <person name="Da Y."/>
            <person name="Dao M.D."/>
            <person name="Das B."/>
            <person name="Davila M.-L."/>
            <person name="Davy-Carroll L."/>
            <person name="Denson S."/>
            <person name="Dinh H."/>
            <person name="Ebong V.E."/>
            <person name="Edwards J.R."/>
            <person name="Egan A."/>
            <person name="El-Daye J."/>
            <person name="Escobedo L."/>
            <person name="Fernandez S."/>
            <person name="Fernando P.R."/>
            <person name="Flagg N."/>
            <person name="Forbes L.D."/>
            <person name="Fowler R.G."/>
            <person name="Fu Q."/>
            <person name="Gabisi R.A."/>
            <person name="Ganer J."/>
            <person name="Garbino Pronczuk A."/>
            <person name="Garcia R.M."/>
            <person name="Garner T."/>
            <person name="Garrett T.E."/>
            <person name="Gonzalez D.A."/>
            <person name="Hamid H."/>
            <person name="Hawkins E.S."/>
            <person name="Hirani K."/>
            <person name="Hogues M.E."/>
            <person name="Hollins B."/>
            <person name="Hsiao C.-H."/>
            <person name="Jabil R."/>
            <person name="James M.L."/>
            <person name="Jhangiani S.N."/>
            <person name="Johnson B."/>
            <person name="Johnson Q."/>
            <person name="Joshi V."/>
            <person name="Kalu J.B."/>
            <person name="Kam C."/>
            <person name="Kashfia A."/>
            <person name="Keebler J."/>
            <person name="Kisamo H."/>
            <person name="Kovar C.L."/>
            <person name="Lago L.A."/>
            <person name="Lai C.-Y."/>
            <person name="Laidlaw J."/>
            <person name="Lara F."/>
            <person name="Le T.-K."/>
            <person name="Lee S.L."/>
            <person name="Legall F.H."/>
            <person name="Lemon S.J."/>
            <person name="Lewis L.R."/>
            <person name="Li B."/>
            <person name="Liu Y."/>
            <person name="Liu Y.-S."/>
            <person name="Lopez J."/>
            <person name="Lozado R.J."/>
            <person name="Lu J."/>
            <person name="Madu R.C."/>
            <person name="Maheshwari M."/>
            <person name="Maheshwari R."/>
            <person name="Malloy K."/>
            <person name="Martinez E."/>
            <person name="Mathew T."/>
            <person name="Mercado I.C."/>
            <person name="Mercado C."/>
            <person name="Meyer B."/>
            <person name="Montgomery K."/>
            <person name="Morgan M.B."/>
            <person name="Munidasa M."/>
            <person name="Nazareth L.V."/>
            <person name="Nelson J."/>
            <person name="Ng B.M."/>
            <person name="Nguyen N.B."/>
            <person name="Nguyen P.Q."/>
            <person name="Nguyen T."/>
            <person name="Obregon M."/>
            <person name="Okwuonu G.O."/>
            <person name="Onwere C.G."/>
            <person name="Orozco G."/>
            <person name="Parra A."/>
            <person name="Patel S."/>
            <person name="Patil S."/>
            <person name="Perez A."/>
            <person name="Perez Y."/>
            <person name="Pham C."/>
            <person name="Primus E.L."/>
            <person name="Pu L.-L."/>
            <person name="Puazo M."/>
            <person name="Qin X."/>
            <person name="Quiroz J.B."/>
            <person name="Reese J."/>
            <person name="Richards S."/>
            <person name="Rives C.M."/>
            <person name="Robberts R."/>
            <person name="Ruiz S.J."/>
            <person name="Ruiz M.J."/>
            <person name="Santibanez J."/>
            <person name="Schneider B.W."/>
            <person name="Sisson I."/>
            <person name="Smith M."/>
            <person name="Sodergren E."/>
            <person name="Song X.-Z."/>
            <person name="Song B.B."/>
            <person name="Summersgill H."/>
            <person name="Thelus R."/>
            <person name="Thornton R.D."/>
            <person name="Trejos Z.Y."/>
            <person name="Usmani K."/>
            <person name="Vattathil S."/>
            <person name="Villasana D."/>
            <person name="Walker D.L."/>
            <person name="Wang S."/>
            <person name="Wang K."/>
            <person name="White C.S."/>
            <person name="Williams A.C."/>
            <person name="Williamson J."/>
            <person name="Wilson K."/>
            <person name="Woghiren I.O."/>
            <person name="Woodworth J.R."/>
            <person name="Worley K.C."/>
            <person name="Wright R.A."/>
            <person name="Wu W."/>
            <person name="Young L."/>
            <person name="Zhang L."/>
            <person name="Zhang J."/>
            <person name="Zhu Y."/>
            <person name="Muzny D.M."/>
            <person name="Weinstock G."/>
            <person name="Gibbs R.A."/>
        </authorList>
    </citation>
    <scope>NUCLEOTIDE SEQUENCE [LARGE SCALE GENOMIC DNA]</scope>
    <source>
        <strain evidence="3">LSR1</strain>
    </source>
</reference>
<evidence type="ECO:0000259" key="1">
    <source>
        <dbReference type="Pfam" id="PF06466"/>
    </source>
</evidence>
<dbReference type="AlphaFoldDB" id="A0A8R2JU37"/>
<dbReference type="InterPro" id="IPR009464">
    <property type="entry name" value="PCAF_N"/>
</dbReference>
<proteinExistence type="predicted"/>
<evidence type="ECO:0000313" key="2">
    <source>
        <dbReference type="EnsemblMetazoa" id="XP_029346346.1"/>
    </source>
</evidence>
<dbReference type="RefSeq" id="XP_029346346.1">
    <property type="nucleotide sequence ID" value="XM_029490486.1"/>
</dbReference>
<dbReference type="Pfam" id="PF06466">
    <property type="entry name" value="PCAF_N"/>
    <property type="match status" value="1"/>
</dbReference>
<dbReference type="Proteomes" id="UP000007819">
    <property type="component" value="Chromosome A2"/>
</dbReference>
<dbReference type="GO" id="GO:0010484">
    <property type="term" value="F:histone H3 acetyltransferase activity"/>
    <property type="evidence" value="ECO:0007669"/>
    <property type="project" value="TreeGrafter"/>
</dbReference>
<dbReference type="GO" id="GO:0005634">
    <property type="term" value="C:nucleus"/>
    <property type="evidence" value="ECO:0007669"/>
    <property type="project" value="InterPro"/>
</dbReference>
<dbReference type="Gene3D" id="3.40.630.30">
    <property type="match status" value="1"/>
</dbReference>
<reference evidence="2" key="2">
    <citation type="submission" date="2022-06" db="UniProtKB">
        <authorList>
            <consortium name="EnsemblMetazoa"/>
        </authorList>
    </citation>
    <scope>IDENTIFICATION</scope>
</reference>
<keyword evidence="3" id="KW-1185">Reference proteome</keyword>
<evidence type="ECO:0000313" key="3">
    <source>
        <dbReference type="Proteomes" id="UP000007819"/>
    </source>
</evidence>
<dbReference type="InterPro" id="IPR016181">
    <property type="entry name" value="Acyl_CoA_acyltransferase"/>
</dbReference>
<protein>
    <recommendedName>
        <fullName evidence="1">PCAF N-terminal domain-containing protein</fullName>
    </recommendedName>
</protein>
<sequence>MDDINEISKSRQTDMPVVMTVPRMKKLIKISSYMPCRILSCVCKRWICNEKLNAQSMISICDRSFCNHKLYDHVSHLVNAPENALDYLTIKIIEFENTNDKIEYLLKLPSDYERNAELKYSNNVKGLLKHEIKYFINIDSSIEDLIEKPPFESPAIADIFMHFCLYEYSYNTDELQMAFYITRQILDHFNHWTWITPEKLPFLNKLKFNNSYKFYYQKYKEHCLPSFSNHSKLKPSYSSSTIFGKDILKYTLKVFRPSVTNWCIEKSRDDCSFLKKCLFLKIFPNFLDSLEHEVYEMDSPIWDSKFLNAPATKKILDRLNINLHELIQNQFNTPIMNSNIPGRIHNNRLNEVALKIPDVKHNEMFKNYVAMDTFFDTFDVGANTSLKGFITNHKKRQTQAKGKHLGIEMIVFNSLSNCTKHVLCRKELRNMYQTRLPRLPDTYISRLQADEQIQTLAMLEDGIPIGGIYYRTYNSQGFTEIVLCMFKIDLHVNGYESCLMNYLKDLHIKQNIWDLLVYVDKEKFAFFKNHNFSSEVKISKKIYHKYIVQYEDSKLMHCNLKK</sequence>
<dbReference type="GO" id="GO:0140672">
    <property type="term" value="C:ATAC complex"/>
    <property type="evidence" value="ECO:0007669"/>
    <property type="project" value="TreeGrafter"/>
</dbReference>
<feature type="domain" description="PCAF N-terminal" evidence="1">
    <location>
        <begin position="18"/>
        <end position="259"/>
    </location>
</feature>
<dbReference type="PANTHER" id="PTHR45750">
    <property type="entry name" value="GH11602P"/>
    <property type="match status" value="1"/>
</dbReference>
<dbReference type="OrthoDB" id="1937912at2759"/>
<accession>A0A8R2JU37</accession>
<name>A0A8R2JU37_ACYPI</name>
<dbReference type="InterPro" id="IPR037800">
    <property type="entry name" value="GCN5"/>
</dbReference>
<dbReference type="KEGG" id="api:100575909"/>
<organism evidence="2 3">
    <name type="scientific">Acyrthosiphon pisum</name>
    <name type="common">Pea aphid</name>
    <dbReference type="NCBI Taxonomy" id="7029"/>
    <lineage>
        <taxon>Eukaryota</taxon>
        <taxon>Metazoa</taxon>
        <taxon>Ecdysozoa</taxon>
        <taxon>Arthropoda</taxon>
        <taxon>Hexapoda</taxon>
        <taxon>Insecta</taxon>
        <taxon>Pterygota</taxon>
        <taxon>Neoptera</taxon>
        <taxon>Paraneoptera</taxon>
        <taxon>Hemiptera</taxon>
        <taxon>Sternorrhyncha</taxon>
        <taxon>Aphidomorpha</taxon>
        <taxon>Aphidoidea</taxon>
        <taxon>Aphididae</taxon>
        <taxon>Macrosiphini</taxon>
        <taxon>Acyrthosiphon</taxon>
    </lineage>
</organism>